<evidence type="ECO:0000256" key="4">
    <source>
        <dbReference type="ARBA" id="ARBA00023125"/>
    </source>
</evidence>
<dbReference type="InterPro" id="IPR036390">
    <property type="entry name" value="WH_DNA-bd_sf"/>
</dbReference>
<evidence type="ECO:0000256" key="3">
    <source>
        <dbReference type="ARBA" id="ARBA00023015"/>
    </source>
</evidence>
<name>A0ABS4F878_9BACL</name>
<dbReference type="PANTHER" id="PTHR43649">
    <property type="entry name" value="ARABINOSE-BINDING PROTEIN-RELATED"/>
    <property type="match status" value="1"/>
</dbReference>
<evidence type="ECO:0000256" key="8">
    <source>
        <dbReference type="ARBA" id="ARBA00023288"/>
    </source>
</evidence>
<gene>
    <name evidence="10" type="ORF">J2Z18_001524</name>
</gene>
<evidence type="ECO:0000313" key="11">
    <source>
        <dbReference type="Proteomes" id="UP000706926"/>
    </source>
</evidence>
<sequence>MSNKPDRVTFQKRLDEMVSTLRRDILTSVRPPGDYLPSELALAEQYMLSKKSVRKGLELLVEEGLITKEPRVGNRINAPAPVPKVSLKLGCYPSLDDEMDLKGLLEQFHAQYPHISVDTITLPYTHYPEAIQGYLENGWVDVLSLNTWNFREMLEHGELDRFLPLEPDPEAYSFLGDYLAHEGRLYARPLTFSPVVLCYNKTLFRKWGMPEPDSSWSWKQLAETAAHIQREHQLFGFYAHIASTNRFPIVLLQKHFRFAQEEGGYRYDDPKLWDSLGMFRELIYGQGLSASFLSESDGDAEKLFLQQKTAMVMTTYYGLKMLKQADFEYDLAPLPYEQSAKTLLLVTGLAVNRQSKQKEAARLLVDFLGSAAAQLHIRKETLSIPARKSSAEWDGAETMYRPSRFNLYREIVPTFSSYADLGITMEELHRLRNELKLFWANMEQAQDAAARLASRLGVKSRQ</sequence>
<dbReference type="InterPro" id="IPR006059">
    <property type="entry name" value="SBP"/>
</dbReference>
<evidence type="ECO:0000256" key="6">
    <source>
        <dbReference type="ARBA" id="ARBA00023139"/>
    </source>
</evidence>
<dbReference type="SUPFAM" id="SSF53850">
    <property type="entry name" value="Periplasmic binding protein-like II"/>
    <property type="match status" value="1"/>
</dbReference>
<dbReference type="Pfam" id="PF01547">
    <property type="entry name" value="SBP_bac_1"/>
    <property type="match status" value="1"/>
</dbReference>
<dbReference type="InterPro" id="IPR036388">
    <property type="entry name" value="WH-like_DNA-bd_sf"/>
</dbReference>
<dbReference type="Gene3D" id="1.10.10.10">
    <property type="entry name" value="Winged helix-like DNA-binding domain superfamily/Winged helix DNA-binding domain"/>
    <property type="match status" value="1"/>
</dbReference>
<comment type="caution">
    <text evidence="10">The sequence shown here is derived from an EMBL/GenBank/DDBJ whole genome shotgun (WGS) entry which is preliminary data.</text>
</comment>
<evidence type="ECO:0000256" key="2">
    <source>
        <dbReference type="ARBA" id="ARBA00022729"/>
    </source>
</evidence>
<dbReference type="Pfam" id="PF00392">
    <property type="entry name" value="GntR"/>
    <property type="match status" value="1"/>
</dbReference>
<dbReference type="InterPro" id="IPR050490">
    <property type="entry name" value="Bact_solute-bd_prot1"/>
</dbReference>
<feature type="domain" description="HTH gntR-type" evidence="9">
    <location>
        <begin position="11"/>
        <end position="79"/>
    </location>
</feature>
<keyword evidence="7" id="KW-0804">Transcription</keyword>
<dbReference type="Proteomes" id="UP000706926">
    <property type="component" value="Unassembled WGS sequence"/>
</dbReference>
<proteinExistence type="predicted"/>
<keyword evidence="5" id="KW-0472">Membrane</keyword>
<dbReference type="PRINTS" id="PR00035">
    <property type="entry name" value="HTHGNTR"/>
</dbReference>
<evidence type="ECO:0000256" key="5">
    <source>
        <dbReference type="ARBA" id="ARBA00023136"/>
    </source>
</evidence>
<keyword evidence="6" id="KW-0564">Palmitate</keyword>
<evidence type="ECO:0000259" key="9">
    <source>
        <dbReference type="PROSITE" id="PS50949"/>
    </source>
</evidence>
<dbReference type="SUPFAM" id="SSF46785">
    <property type="entry name" value="Winged helix' DNA-binding domain"/>
    <property type="match status" value="1"/>
</dbReference>
<keyword evidence="10" id="KW-0762">Sugar transport</keyword>
<dbReference type="PROSITE" id="PS50949">
    <property type="entry name" value="HTH_GNTR"/>
    <property type="match status" value="1"/>
</dbReference>
<evidence type="ECO:0000256" key="1">
    <source>
        <dbReference type="ARBA" id="ARBA00022475"/>
    </source>
</evidence>
<keyword evidence="10" id="KW-0813">Transport</keyword>
<keyword evidence="3" id="KW-0805">Transcription regulation</keyword>
<keyword evidence="4" id="KW-0238">DNA-binding</keyword>
<dbReference type="GeneID" id="95403561"/>
<dbReference type="PANTHER" id="PTHR43649:SF33">
    <property type="entry name" value="POLYGALACTURONAN_RHAMNOGALACTURONAN-BINDING PROTEIN YTCQ"/>
    <property type="match status" value="1"/>
</dbReference>
<keyword evidence="1" id="KW-1003">Cell membrane</keyword>
<dbReference type="SMART" id="SM00345">
    <property type="entry name" value="HTH_GNTR"/>
    <property type="match status" value="1"/>
</dbReference>
<dbReference type="CDD" id="cd07377">
    <property type="entry name" value="WHTH_GntR"/>
    <property type="match status" value="1"/>
</dbReference>
<evidence type="ECO:0000256" key="7">
    <source>
        <dbReference type="ARBA" id="ARBA00023163"/>
    </source>
</evidence>
<accession>A0ABS4F878</accession>
<evidence type="ECO:0000313" key="10">
    <source>
        <dbReference type="EMBL" id="MBP1892448.1"/>
    </source>
</evidence>
<protein>
    <submittedName>
        <fullName evidence="10">Multiple sugar transport system substrate-binding protein</fullName>
    </submittedName>
</protein>
<dbReference type="Gene3D" id="3.40.190.10">
    <property type="entry name" value="Periplasmic binding protein-like II"/>
    <property type="match status" value="1"/>
</dbReference>
<organism evidence="10 11">
    <name type="scientific">Paenibacillus lactis</name>
    <dbReference type="NCBI Taxonomy" id="228574"/>
    <lineage>
        <taxon>Bacteria</taxon>
        <taxon>Bacillati</taxon>
        <taxon>Bacillota</taxon>
        <taxon>Bacilli</taxon>
        <taxon>Bacillales</taxon>
        <taxon>Paenibacillaceae</taxon>
        <taxon>Paenibacillus</taxon>
    </lineage>
</organism>
<dbReference type="RefSeq" id="WP_007132354.1">
    <property type="nucleotide sequence ID" value="NZ_CP139098.1"/>
</dbReference>
<keyword evidence="2" id="KW-0732">Signal</keyword>
<keyword evidence="11" id="KW-1185">Reference proteome</keyword>
<dbReference type="InterPro" id="IPR000524">
    <property type="entry name" value="Tscrpt_reg_HTH_GntR"/>
</dbReference>
<keyword evidence="8" id="KW-0449">Lipoprotein</keyword>
<dbReference type="EMBL" id="JAGGKI010000003">
    <property type="protein sequence ID" value="MBP1892448.1"/>
    <property type="molecule type" value="Genomic_DNA"/>
</dbReference>
<reference evidence="10 11" key="1">
    <citation type="submission" date="2021-03" db="EMBL/GenBank/DDBJ databases">
        <title>Genomic Encyclopedia of Type Strains, Phase IV (KMG-IV): sequencing the most valuable type-strain genomes for metagenomic binning, comparative biology and taxonomic classification.</title>
        <authorList>
            <person name="Goeker M."/>
        </authorList>
    </citation>
    <scope>NUCLEOTIDE SEQUENCE [LARGE SCALE GENOMIC DNA]</scope>
    <source>
        <strain evidence="10 11">DSM 15596</strain>
    </source>
</reference>